<dbReference type="AlphaFoldDB" id="D3B5R7"/>
<evidence type="ECO:0000259" key="6">
    <source>
        <dbReference type="Pfam" id="PF16656"/>
    </source>
</evidence>
<dbReference type="GO" id="GO:0046872">
    <property type="term" value="F:metal ion binding"/>
    <property type="evidence" value="ECO:0007669"/>
    <property type="project" value="InterPro"/>
</dbReference>
<dbReference type="GeneID" id="31359492"/>
<dbReference type="InterPro" id="IPR015914">
    <property type="entry name" value="PAPs_N"/>
</dbReference>
<dbReference type="PANTHER" id="PTHR45867:SF10">
    <property type="entry name" value="PURPLE ACID PHOSPHATASE"/>
    <property type="match status" value="1"/>
</dbReference>
<gene>
    <name evidence="7" type="ORF">PPL_04005</name>
</gene>
<feature type="domain" description="Purple acid phosphatase C-terminal" evidence="5">
    <location>
        <begin position="337"/>
        <end position="399"/>
    </location>
</feature>
<dbReference type="STRING" id="670386.D3B5R7"/>
<dbReference type="Pfam" id="PF14008">
    <property type="entry name" value="Metallophos_C"/>
    <property type="match status" value="1"/>
</dbReference>
<reference evidence="7 8" key="1">
    <citation type="journal article" date="2011" name="Genome Res.">
        <title>Phylogeny-wide analysis of social amoeba genomes highlights ancient origins for complex intercellular communication.</title>
        <authorList>
            <person name="Heidel A.J."/>
            <person name="Lawal H.M."/>
            <person name="Felder M."/>
            <person name="Schilde C."/>
            <person name="Helps N.R."/>
            <person name="Tunggal B."/>
            <person name="Rivero F."/>
            <person name="John U."/>
            <person name="Schleicher M."/>
            <person name="Eichinger L."/>
            <person name="Platzer M."/>
            <person name="Noegel A.A."/>
            <person name="Schaap P."/>
            <person name="Gloeckner G."/>
        </authorList>
    </citation>
    <scope>NUCLEOTIDE SEQUENCE [LARGE SCALE GENOMIC DNA]</scope>
    <source>
        <strain evidence="8">ATCC 26659 / Pp 5 / PN500</strain>
    </source>
</reference>
<dbReference type="Gene3D" id="2.60.40.380">
    <property type="entry name" value="Purple acid phosphatase-like, N-terminal"/>
    <property type="match status" value="1"/>
</dbReference>
<evidence type="ECO:0000313" key="7">
    <source>
        <dbReference type="EMBL" id="EFA83215.1"/>
    </source>
</evidence>
<protein>
    <recommendedName>
        <fullName evidence="3">Purple acid phosphatase</fullName>
        <ecNumber evidence="3">3.1.3.2</ecNumber>
    </recommendedName>
</protein>
<dbReference type="Pfam" id="PF16656">
    <property type="entry name" value="Pur_ac_phosph_N"/>
    <property type="match status" value="1"/>
</dbReference>
<name>D3B5R7_HETP5</name>
<evidence type="ECO:0000313" key="8">
    <source>
        <dbReference type="Proteomes" id="UP000001396"/>
    </source>
</evidence>
<dbReference type="SUPFAM" id="SSF56300">
    <property type="entry name" value="Metallo-dependent phosphatases"/>
    <property type="match status" value="1"/>
</dbReference>
<dbReference type="InterPro" id="IPR029052">
    <property type="entry name" value="Metallo-depent_PP-like"/>
</dbReference>
<evidence type="ECO:0000256" key="3">
    <source>
        <dbReference type="RuleBase" id="RU361203"/>
    </source>
</evidence>
<dbReference type="InterPro" id="IPR008963">
    <property type="entry name" value="Purple_acid_Pase-like_N"/>
</dbReference>
<proteinExistence type="inferred from homology"/>
<comment type="similarity">
    <text evidence="3">Belongs to the metallophosphoesterase superfamily. Purple acid phosphatase family.</text>
</comment>
<comment type="caution">
    <text evidence="7">The sequence shown here is derived from an EMBL/GenBank/DDBJ whole genome shotgun (WGS) entry which is preliminary data.</text>
</comment>
<accession>D3B5R7</accession>
<dbReference type="CDD" id="cd00839">
    <property type="entry name" value="MPP_PAPs"/>
    <property type="match status" value="1"/>
</dbReference>
<dbReference type="InParanoid" id="D3B5R7"/>
<feature type="domain" description="Calcineurin-like phosphoesterase" evidence="4">
    <location>
        <begin position="129"/>
        <end position="317"/>
    </location>
</feature>
<dbReference type="Gene3D" id="3.60.21.10">
    <property type="match status" value="1"/>
</dbReference>
<feature type="domain" description="Purple acid phosphatase N-terminal" evidence="6">
    <location>
        <begin position="17"/>
        <end position="115"/>
    </location>
</feature>
<sequence length="409" mass="46659">MSCENICNLGFGNDINPSSVKLSFTGNDGDLRITWNTVDISQTPSILFATEYFTPNGDEIFIGVEGTSDTYSINKGWSGYVNTGVLRGLESYTTYYYAVGDKNQDIWSPTYNFTTGVLVYQRSVNPHSIVCYGDMGDAGGNEETIQNIMQNIDNYSMVLHIGDIAYADSSKKGHQSTWDSFLNQINPISSHVPYMVCPGNHDTFAKGVVYKQTFNMPGKHNSYSYNINGIHYVSFSTEDDHLEGSHQYKWIEKDLKHFRAENPDGWLVVWAHRPLYCSSSKKWCSHDENRLYYAKIYDHLFRKYNVDIFVSAHTHSYERTLPVYNQEVHGTYDNPKATVHFIIGTAGNRSGNVKGWEKVPVWSDGPRIEKNGFGVINFANETHLQWQFIENSKNQVKDEVWVTKGYFNK</sequence>
<dbReference type="OMA" id="LYFEHIT"/>
<keyword evidence="8" id="KW-1185">Reference proteome</keyword>
<evidence type="ECO:0000259" key="4">
    <source>
        <dbReference type="Pfam" id="PF00149"/>
    </source>
</evidence>
<keyword evidence="2" id="KW-0325">Glycoprotein</keyword>
<evidence type="ECO:0000256" key="2">
    <source>
        <dbReference type="ARBA" id="ARBA00023180"/>
    </source>
</evidence>
<organism evidence="7 8">
    <name type="scientific">Heterostelium pallidum (strain ATCC 26659 / Pp 5 / PN500)</name>
    <name type="common">Cellular slime mold</name>
    <name type="synonym">Polysphondylium pallidum</name>
    <dbReference type="NCBI Taxonomy" id="670386"/>
    <lineage>
        <taxon>Eukaryota</taxon>
        <taxon>Amoebozoa</taxon>
        <taxon>Evosea</taxon>
        <taxon>Eumycetozoa</taxon>
        <taxon>Dictyostelia</taxon>
        <taxon>Acytosteliales</taxon>
        <taxon>Acytosteliaceae</taxon>
        <taxon>Heterostelium</taxon>
    </lineage>
</organism>
<dbReference type="PANTHER" id="PTHR45867">
    <property type="entry name" value="PURPLE ACID PHOSPHATASE"/>
    <property type="match status" value="1"/>
</dbReference>
<dbReference type="Proteomes" id="UP000001396">
    <property type="component" value="Unassembled WGS sequence"/>
</dbReference>
<dbReference type="EC" id="3.1.3.2" evidence="3"/>
<keyword evidence="3" id="KW-0378">Hydrolase</keyword>
<evidence type="ECO:0000256" key="1">
    <source>
        <dbReference type="ARBA" id="ARBA00022729"/>
    </source>
</evidence>
<dbReference type="InterPro" id="IPR004843">
    <property type="entry name" value="Calcineurin-like_PHP"/>
</dbReference>
<dbReference type="EMBL" id="ADBJ01000017">
    <property type="protein sequence ID" value="EFA83215.1"/>
    <property type="molecule type" value="Genomic_DNA"/>
</dbReference>
<evidence type="ECO:0000259" key="5">
    <source>
        <dbReference type="Pfam" id="PF14008"/>
    </source>
</evidence>
<dbReference type="RefSeq" id="XP_020435332.1">
    <property type="nucleotide sequence ID" value="XM_020574918.1"/>
</dbReference>
<comment type="catalytic activity">
    <reaction evidence="3">
        <text>a phosphate monoester + H2O = an alcohol + phosphate</text>
        <dbReference type="Rhea" id="RHEA:15017"/>
        <dbReference type="ChEBI" id="CHEBI:15377"/>
        <dbReference type="ChEBI" id="CHEBI:30879"/>
        <dbReference type="ChEBI" id="CHEBI:43474"/>
        <dbReference type="ChEBI" id="CHEBI:67140"/>
        <dbReference type="EC" id="3.1.3.2"/>
    </reaction>
</comment>
<dbReference type="GO" id="GO:0003993">
    <property type="term" value="F:acid phosphatase activity"/>
    <property type="evidence" value="ECO:0007669"/>
    <property type="project" value="UniProtKB-EC"/>
</dbReference>
<dbReference type="SUPFAM" id="SSF49363">
    <property type="entry name" value="Purple acid phosphatase, N-terminal domain"/>
    <property type="match status" value="1"/>
</dbReference>
<dbReference type="Pfam" id="PF00149">
    <property type="entry name" value="Metallophos"/>
    <property type="match status" value="1"/>
</dbReference>
<dbReference type="InterPro" id="IPR025733">
    <property type="entry name" value="PAPs_C"/>
</dbReference>
<keyword evidence="1" id="KW-0732">Signal</keyword>
<dbReference type="InterPro" id="IPR041792">
    <property type="entry name" value="MPP_PAP"/>
</dbReference>